<gene>
    <name evidence="1" type="ORF">ECPE_LOCUS1988</name>
</gene>
<evidence type="ECO:0000313" key="3">
    <source>
        <dbReference type="WBParaSite" id="ECPE_0000198801-mRNA-1"/>
    </source>
</evidence>
<reference evidence="3" key="1">
    <citation type="submission" date="2016-06" db="UniProtKB">
        <authorList>
            <consortium name="WormBaseParasite"/>
        </authorList>
    </citation>
    <scope>IDENTIFICATION</scope>
</reference>
<dbReference type="AlphaFoldDB" id="A0A183A4V3"/>
<accession>A0A183A4V3</accession>
<name>A0A183A4V3_9TREM</name>
<protein>
    <submittedName>
        <fullName evidence="3">Retrovirus-related Pol polyprotein from type-2 retrotransposable element R2DM</fullName>
    </submittedName>
</protein>
<organism evidence="3">
    <name type="scientific">Echinostoma caproni</name>
    <dbReference type="NCBI Taxonomy" id="27848"/>
    <lineage>
        <taxon>Eukaryota</taxon>
        <taxon>Metazoa</taxon>
        <taxon>Spiralia</taxon>
        <taxon>Lophotrochozoa</taxon>
        <taxon>Platyhelminthes</taxon>
        <taxon>Trematoda</taxon>
        <taxon>Digenea</taxon>
        <taxon>Plagiorchiida</taxon>
        <taxon>Echinostomata</taxon>
        <taxon>Echinostomatoidea</taxon>
        <taxon>Echinostomatidae</taxon>
        <taxon>Echinostoma</taxon>
    </lineage>
</organism>
<dbReference type="EMBL" id="UZAN01021268">
    <property type="protein sequence ID" value="VDP51977.1"/>
    <property type="molecule type" value="Genomic_DNA"/>
</dbReference>
<reference evidence="1 2" key="2">
    <citation type="submission" date="2018-11" db="EMBL/GenBank/DDBJ databases">
        <authorList>
            <consortium name="Pathogen Informatics"/>
        </authorList>
    </citation>
    <scope>NUCLEOTIDE SEQUENCE [LARGE SCALE GENOMIC DNA]</scope>
    <source>
        <strain evidence="1 2">Egypt</strain>
    </source>
</reference>
<evidence type="ECO:0000313" key="1">
    <source>
        <dbReference type="EMBL" id="VDP51977.1"/>
    </source>
</evidence>
<dbReference type="WBParaSite" id="ECPE_0000198801-mRNA-1">
    <property type="protein sequence ID" value="ECPE_0000198801-mRNA-1"/>
    <property type="gene ID" value="ECPE_0000198801"/>
</dbReference>
<sequence>MGSESALLNWALRDPATQTIHELATKPVYAAGSVVMDAPSVSRVWKEKLVQSADCAMLRDVNTVPASHHWLRNPDRLFPNVFIKAIQLRSGTLQTKARTARHKPMTQDEIGCRGACNCPENISHILQTCSVTDLSRHRRHNDICNEIIRRCRKQHTTIIAEPHVPTASSYLKPDLVIIRDDQAYILDVAVCGVDRLEKTYRLKEEKYGNTNASAAISAHLSRLTNTPLTQIHQQPIIFNNRGHINIRSSHHLKAHGFNNRDIADLCMTTIHGSIRTYNNYMRGAFRTTERQYGTLMGNR</sequence>
<dbReference type="Proteomes" id="UP000272942">
    <property type="component" value="Unassembled WGS sequence"/>
</dbReference>
<keyword evidence="2" id="KW-1185">Reference proteome</keyword>
<dbReference type="OrthoDB" id="6253936at2759"/>
<evidence type="ECO:0000313" key="2">
    <source>
        <dbReference type="Proteomes" id="UP000272942"/>
    </source>
</evidence>
<proteinExistence type="predicted"/>